<name>A0A6J5QG80_9CAUD</name>
<reference evidence="1" key="1">
    <citation type="submission" date="2020-05" db="EMBL/GenBank/DDBJ databases">
        <authorList>
            <person name="Chiriac C."/>
            <person name="Salcher M."/>
            <person name="Ghai R."/>
            <person name="Kavagutti S V."/>
        </authorList>
    </citation>
    <scope>NUCLEOTIDE SEQUENCE</scope>
</reference>
<proteinExistence type="predicted"/>
<gene>
    <name evidence="1" type="ORF">UFOVP1049_44</name>
</gene>
<dbReference type="EMBL" id="LR796986">
    <property type="protein sequence ID" value="CAB4180511.1"/>
    <property type="molecule type" value="Genomic_DNA"/>
</dbReference>
<protein>
    <submittedName>
        <fullName evidence="1">Uncharacterized protein</fullName>
    </submittedName>
</protein>
<sequence length="140" mass="16092">MKKFPSDMTLQFECRKIALKQDRSGFVLTLAIHPDELPEELIRDFVGARYACVMVRLRDDESATEYTNRTQQAGILCRSPMFQSFMGHAYAGKDCTEEEAADALCRECGIDSRTELNGNISAKYRFDEILKEFETWKMSI</sequence>
<accession>A0A6J5QG80</accession>
<evidence type="ECO:0000313" key="1">
    <source>
        <dbReference type="EMBL" id="CAB4180511.1"/>
    </source>
</evidence>
<organism evidence="1">
    <name type="scientific">uncultured Caudovirales phage</name>
    <dbReference type="NCBI Taxonomy" id="2100421"/>
    <lineage>
        <taxon>Viruses</taxon>
        <taxon>Duplodnaviria</taxon>
        <taxon>Heunggongvirae</taxon>
        <taxon>Uroviricota</taxon>
        <taxon>Caudoviricetes</taxon>
        <taxon>Peduoviridae</taxon>
        <taxon>Maltschvirus</taxon>
        <taxon>Maltschvirus maltsch</taxon>
    </lineage>
</organism>